<name>A0A6N2U6E9_9FIRM</name>
<protein>
    <submittedName>
        <fullName evidence="2">Uncharacterized protein</fullName>
    </submittedName>
</protein>
<proteinExistence type="predicted"/>
<dbReference type="EMBL" id="CACRST010000018">
    <property type="protein sequence ID" value="VYT12213.1"/>
    <property type="molecule type" value="Genomic_DNA"/>
</dbReference>
<reference evidence="2" key="1">
    <citation type="submission" date="2019-11" db="EMBL/GenBank/DDBJ databases">
        <authorList>
            <person name="Feng L."/>
        </authorList>
    </citation>
    <scope>NUCLEOTIDE SEQUENCE</scope>
    <source>
        <strain evidence="2">BgluceraseaLFYP119</strain>
    </source>
</reference>
<accession>A0A6N2U6E9</accession>
<feature type="compositionally biased region" description="Basic residues" evidence="1">
    <location>
        <begin position="50"/>
        <end position="70"/>
    </location>
</feature>
<sequence>MSVGKESIKRAASAGAKKTSQGEGAASVAETKVVSESAKAAESKAAAPKTAKKPAAKKTAAKTTTRKTTAKKSAGTVKTSVLTPGNAEEIQAKFISDRTEQPENAAGPVHISQELPIYLL</sequence>
<gene>
    <name evidence="2" type="ORF">BGLFYP119_01887</name>
</gene>
<dbReference type="RefSeq" id="WP_156354279.1">
    <property type="nucleotide sequence ID" value="NZ_CACRST010000018.1"/>
</dbReference>
<evidence type="ECO:0000256" key="1">
    <source>
        <dbReference type="SAM" id="MobiDB-lite"/>
    </source>
</evidence>
<feature type="region of interest" description="Disordered" evidence="1">
    <location>
        <begin position="1"/>
        <end position="83"/>
    </location>
</feature>
<feature type="compositionally biased region" description="Low complexity" evidence="1">
    <location>
        <begin position="35"/>
        <end position="49"/>
    </location>
</feature>
<dbReference type="AlphaFoldDB" id="A0A6N2U6E9"/>
<evidence type="ECO:0000313" key="2">
    <source>
        <dbReference type="EMBL" id="VYT12213.1"/>
    </source>
</evidence>
<organism evidence="2">
    <name type="scientific">Blautia glucerasea</name>
    <dbReference type="NCBI Taxonomy" id="536633"/>
    <lineage>
        <taxon>Bacteria</taxon>
        <taxon>Bacillati</taxon>
        <taxon>Bacillota</taxon>
        <taxon>Clostridia</taxon>
        <taxon>Lachnospirales</taxon>
        <taxon>Lachnospiraceae</taxon>
        <taxon>Blautia</taxon>
    </lineage>
</organism>